<proteinExistence type="predicted"/>
<keyword evidence="3" id="KW-1185">Reference proteome</keyword>
<dbReference type="Proteomes" id="UP001354227">
    <property type="component" value="Unassembled WGS sequence"/>
</dbReference>
<comment type="caution">
    <text evidence="2">The sequence shown here is derived from an EMBL/GenBank/DDBJ whole genome shotgun (WGS) entry which is preliminary data.</text>
</comment>
<accession>A0ABU7HH64</accession>
<dbReference type="EMBL" id="JAZDCT010000039">
    <property type="protein sequence ID" value="MEE1890526.1"/>
    <property type="molecule type" value="Genomic_DNA"/>
</dbReference>
<feature type="domain" description="Aminoglycoside phosphotransferase" evidence="1">
    <location>
        <begin position="46"/>
        <end position="186"/>
    </location>
</feature>
<evidence type="ECO:0000313" key="2">
    <source>
        <dbReference type="EMBL" id="MEE1890526.1"/>
    </source>
</evidence>
<evidence type="ECO:0000259" key="1">
    <source>
        <dbReference type="Pfam" id="PF01636"/>
    </source>
</evidence>
<dbReference type="InterPro" id="IPR011009">
    <property type="entry name" value="Kinase-like_dom_sf"/>
</dbReference>
<dbReference type="InterPro" id="IPR002575">
    <property type="entry name" value="Aminoglycoside_PTrfase"/>
</dbReference>
<sequence length="212" mass="24175">MHALDHARYLALREGAHVLEADGTGDKVLRLRDGSMLKLFRRKRLISSAAWYPYARRFADNCLALAERGIPCPQVKAVYRIAEIARDAVHYEPLPGHTLRQLLEQSDTQSGLRGQLGRFIARLHDTGVYFRSAHLGNVVLTPEGELGLIDVADLRTSRSPLRRSQRLRNFRHMLRYREDRQWLLGDGDNAFVEAYLASQQVCRRQDLTSALA</sequence>
<organism evidence="2 3">
    <name type="scientific">Pseudomonas carassii</name>
    <dbReference type="NCBI Taxonomy" id="3115855"/>
    <lineage>
        <taxon>Bacteria</taxon>
        <taxon>Pseudomonadati</taxon>
        <taxon>Pseudomonadota</taxon>
        <taxon>Gammaproteobacteria</taxon>
        <taxon>Pseudomonadales</taxon>
        <taxon>Pseudomonadaceae</taxon>
        <taxon>Pseudomonas</taxon>
    </lineage>
</organism>
<dbReference type="SUPFAM" id="SSF56112">
    <property type="entry name" value="Protein kinase-like (PK-like)"/>
    <property type="match status" value="1"/>
</dbReference>
<evidence type="ECO:0000313" key="3">
    <source>
        <dbReference type="Proteomes" id="UP001354227"/>
    </source>
</evidence>
<protein>
    <submittedName>
        <fullName evidence="2">Phosphotransferase</fullName>
    </submittedName>
</protein>
<dbReference type="RefSeq" id="WP_330105336.1">
    <property type="nucleotide sequence ID" value="NZ_JAZDCT010000039.1"/>
</dbReference>
<reference evidence="2" key="1">
    <citation type="submission" date="2024-01" db="EMBL/GenBank/DDBJ databases">
        <title>Unpublished Manusciprt.</title>
        <authorList>
            <person name="Duman M."/>
            <person name="Valdes E.G."/>
            <person name="Ajmi N."/>
            <person name="Altun S."/>
            <person name="Saticioglu I.B."/>
        </authorList>
    </citation>
    <scope>NUCLEOTIDE SEQUENCE</scope>
    <source>
        <strain evidence="2">137P</strain>
    </source>
</reference>
<dbReference type="Pfam" id="PF01636">
    <property type="entry name" value="APH"/>
    <property type="match status" value="1"/>
</dbReference>
<gene>
    <name evidence="2" type="ORF">V0R62_22920</name>
</gene>
<name>A0ABU7HH64_9PSED</name>